<dbReference type="EMBL" id="BMYW01000002">
    <property type="protein sequence ID" value="GGX83212.1"/>
    <property type="molecule type" value="Genomic_DNA"/>
</dbReference>
<evidence type="ECO:0000313" key="2">
    <source>
        <dbReference type="Proteomes" id="UP000600877"/>
    </source>
</evidence>
<dbReference type="Proteomes" id="UP000600877">
    <property type="component" value="Unassembled WGS sequence"/>
</dbReference>
<dbReference type="Pfam" id="PF03640">
    <property type="entry name" value="Lipoprotein_15"/>
    <property type="match status" value="2"/>
</dbReference>
<gene>
    <name evidence="1" type="ORF">GCM10011290_08530</name>
</gene>
<dbReference type="InterPro" id="IPR005297">
    <property type="entry name" value="Lipoprotein_repeat"/>
</dbReference>
<organism evidence="1 2">
    <name type="scientific">Vogesella alkaliphila</name>
    <dbReference type="NCBI Taxonomy" id="1193621"/>
    <lineage>
        <taxon>Bacteria</taxon>
        <taxon>Pseudomonadati</taxon>
        <taxon>Pseudomonadota</taxon>
        <taxon>Betaproteobacteria</taxon>
        <taxon>Neisseriales</taxon>
        <taxon>Chromobacteriaceae</taxon>
        <taxon>Vogesella</taxon>
    </lineage>
</organism>
<reference evidence="2" key="1">
    <citation type="journal article" date="2019" name="Int. J. Syst. Evol. Microbiol.">
        <title>The Global Catalogue of Microorganisms (GCM) 10K type strain sequencing project: providing services to taxonomists for standard genome sequencing and annotation.</title>
        <authorList>
            <consortium name="The Broad Institute Genomics Platform"/>
            <consortium name="The Broad Institute Genome Sequencing Center for Infectious Disease"/>
            <person name="Wu L."/>
            <person name="Ma J."/>
        </authorList>
    </citation>
    <scope>NUCLEOTIDE SEQUENCE [LARGE SCALE GENOMIC DNA]</scope>
    <source>
        <strain evidence="2">KCTC 32041</strain>
    </source>
</reference>
<comment type="caution">
    <text evidence="1">The sequence shown here is derived from an EMBL/GenBank/DDBJ whole genome shotgun (WGS) entry which is preliminary data.</text>
</comment>
<dbReference type="PANTHER" id="PTHR39335">
    <property type="entry name" value="BLL4220 PROTEIN"/>
    <property type="match status" value="1"/>
</dbReference>
<evidence type="ECO:0000313" key="1">
    <source>
        <dbReference type="EMBL" id="GGX83212.1"/>
    </source>
</evidence>
<dbReference type="RefSeq" id="WP_229800220.1">
    <property type="nucleotide sequence ID" value="NZ_BMYW01000002.1"/>
</dbReference>
<accession>A0ABQ2YGT0</accession>
<sequence length="155" mass="16177">MNPPLILAAVALSLLAGCAGYGHRAHHPQGGMPPDGAIMQGGGMQGGGMHGGMAMMAPAMFRGGMLVAHGGRTLYRFDRDQPGSSACYGDCAMKWPPYLAPAGASASGDFGLVPRNDGSRQWTHRGKPLYFWSGDQKPGDAMGDNIGGVWHVVRP</sequence>
<protein>
    <recommendedName>
        <fullName evidence="3">Secreted repeat protein with Y-X4-D motif</fullName>
    </recommendedName>
</protein>
<proteinExistence type="predicted"/>
<name>A0ABQ2YGT0_9NEIS</name>
<evidence type="ECO:0008006" key="3">
    <source>
        <dbReference type="Google" id="ProtNLM"/>
    </source>
</evidence>
<keyword evidence="2" id="KW-1185">Reference proteome</keyword>
<dbReference type="PANTHER" id="PTHR39335:SF1">
    <property type="entry name" value="BLL4220 PROTEIN"/>
    <property type="match status" value="1"/>
</dbReference>